<dbReference type="AlphaFoldDB" id="A0A839K0Z5"/>
<feature type="transmembrane region" description="Helical" evidence="1">
    <location>
        <begin position="7"/>
        <end position="25"/>
    </location>
</feature>
<organism evidence="3 4">
    <name type="scientific">Variimorphobacter saccharofermentans</name>
    <dbReference type="NCBI Taxonomy" id="2755051"/>
    <lineage>
        <taxon>Bacteria</taxon>
        <taxon>Bacillati</taxon>
        <taxon>Bacillota</taxon>
        <taxon>Clostridia</taxon>
        <taxon>Lachnospirales</taxon>
        <taxon>Lachnospiraceae</taxon>
        <taxon>Variimorphobacter</taxon>
    </lineage>
</organism>
<evidence type="ECO:0000256" key="1">
    <source>
        <dbReference type="SAM" id="Phobius"/>
    </source>
</evidence>
<keyword evidence="1" id="KW-0812">Transmembrane</keyword>
<protein>
    <submittedName>
        <fullName evidence="3">GHKL domain-containing protein</fullName>
    </submittedName>
</protein>
<dbReference type="GO" id="GO:0042802">
    <property type="term" value="F:identical protein binding"/>
    <property type="evidence" value="ECO:0007669"/>
    <property type="project" value="TreeGrafter"/>
</dbReference>
<keyword evidence="1" id="KW-0472">Membrane</keyword>
<dbReference type="EMBL" id="JACEGA010000001">
    <property type="protein sequence ID" value="MBB2182862.1"/>
    <property type="molecule type" value="Genomic_DNA"/>
</dbReference>
<dbReference type="InterPro" id="IPR036890">
    <property type="entry name" value="HATPase_C_sf"/>
</dbReference>
<dbReference type="InterPro" id="IPR032834">
    <property type="entry name" value="NatK-like_C"/>
</dbReference>
<evidence type="ECO:0000313" key="3">
    <source>
        <dbReference type="EMBL" id="MBB2182862.1"/>
    </source>
</evidence>
<dbReference type="SUPFAM" id="SSF55874">
    <property type="entry name" value="ATPase domain of HSP90 chaperone/DNA topoisomerase II/histidine kinase"/>
    <property type="match status" value="1"/>
</dbReference>
<dbReference type="Proteomes" id="UP000574276">
    <property type="component" value="Unassembled WGS sequence"/>
</dbReference>
<feature type="transmembrane region" description="Helical" evidence="1">
    <location>
        <begin position="37"/>
        <end position="57"/>
    </location>
</feature>
<evidence type="ECO:0000313" key="4">
    <source>
        <dbReference type="Proteomes" id="UP000574276"/>
    </source>
</evidence>
<dbReference type="RefSeq" id="WP_228352551.1">
    <property type="nucleotide sequence ID" value="NZ_JACEGA010000001.1"/>
</dbReference>
<dbReference type="PANTHER" id="PTHR40448:SF1">
    <property type="entry name" value="TWO-COMPONENT SENSOR HISTIDINE KINASE"/>
    <property type="match status" value="1"/>
</dbReference>
<gene>
    <name evidence="3" type="ORF">H0486_08235</name>
</gene>
<proteinExistence type="predicted"/>
<sequence>MITNKEMIRFAYFPLLTLGTIFALIATTDYENMVQNISLLFIAVGMAIMNMVIFYLIHDIIDREIQIQNDRLVQERTKNQMRLYYTMKESFEKQKKYMHDYKNQLNCIKGLLMNGKLQESIDYITGLTGNIDMDMDSIHTNNVVADAVINQKYRDAKRNGIIIMITVNDLSRLIITEQDLVSLLSNLLDNAIEACQKLEENKVIQFKCMNDKNQLIIAVNNPVREDIQIIDQRIATTKENKQDHGIGLLNIREIINKYNGTSAIKCENHWFYFSALIPNEIL</sequence>
<keyword evidence="4" id="KW-1185">Reference proteome</keyword>
<accession>A0A839K0Z5</accession>
<feature type="domain" description="Sensor histidine kinase NatK-like C-terminal" evidence="2">
    <location>
        <begin position="178"/>
        <end position="278"/>
    </location>
</feature>
<dbReference type="Pfam" id="PF14501">
    <property type="entry name" value="HATPase_c_5"/>
    <property type="match status" value="1"/>
</dbReference>
<reference evidence="3 4" key="1">
    <citation type="submission" date="2020-07" db="EMBL/GenBank/DDBJ databases">
        <title>Characterization and genome sequencing of isolate MD1, a novel member within the family Lachnospiraceae.</title>
        <authorList>
            <person name="Rettenmaier R."/>
            <person name="Di Bello L."/>
            <person name="Zinser C."/>
            <person name="Scheitz K."/>
            <person name="Liebl W."/>
            <person name="Zverlov V."/>
        </authorList>
    </citation>
    <scope>NUCLEOTIDE SEQUENCE [LARGE SCALE GENOMIC DNA]</scope>
    <source>
        <strain evidence="3 4">MD1</strain>
    </source>
</reference>
<keyword evidence="1" id="KW-1133">Transmembrane helix</keyword>
<dbReference type="Gene3D" id="3.30.565.10">
    <property type="entry name" value="Histidine kinase-like ATPase, C-terminal domain"/>
    <property type="match status" value="1"/>
</dbReference>
<dbReference type="PANTHER" id="PTHR40448">
    <property type="entry name" value="TWO-COMPONENT SENSOR HISTIDINE KINASE"/>
    <property type="match status" value="1"/>
</dbReference>
<name>A0A839K0Z5_9FIRM</name>
<evidence type="ECO:0000259" key="2">
    <source>
        <dbReference type="Pfam" id="PF14501"/>
    </source>
</evidence>
<dbReference type="CDD" id="cd16935">
    <property type="entry name" value="HATPase_AgrC-ComD-like"/>
    <property type="match status" value="1"/>
</dbReference>
<comment type="caution">
    <text evidence="3">The sequence shown here is derived from an EMBL/GenBank/DDBJ whole genome shotgun (WGS) entry which is preliminary data.</text>
</comment>